<comment type="caution">
    <text evidence="1">The sequence shown here is derived from an EMBL/GenBank/DDBJ whole genome shotgun (WGS) entry which is preliminary data.</text>
</comment>
<accession>A0A6N2CD90</accession>
<proteinExistence type="predicted"/>
<reference evidence="1" key="1">
    <citation type="submission" date="2019-05" db="EMBL/GenBank/DDBJ databases">
        <title>The de novo reference genome and transcriptome assemblies of the wild tomato species Solanum chilense.</title>
        <authorList>
            <person name="Stam R."/>
            <person name="Nosenko T."/>
            <person name="Hoerger A.C."/>
            <person name="Stephan W."/>
            <person name="Seidel M.A."/>
            <person name="Kuhn J.M.M."/>
            <person name="Haberer G."/>
            <person name="Tellier A."/>
        </authorList>
    </citation>
    <scope>NUCLEOTIDE SEQUENCE</scope>
    <source>
        <tissue evidence="1">Mature leaves</tissue>
    </source>
</reference>
<dbReference type="Pfam" id="PF14223">
    <property type="entry name" value="Retrotran_gag_2"/>
    <property type="match status" value="1"/>
</dbReference>
<name>A0A6N2CD90_SOLCI</name>
<gene>
    <name evidence="1" type="ORF">EJD97_007170</name>
</gene>
<evidence type="ECO:0000313" key="1">
    <source>
        <dbReference type="EMBL" id="TMX04586.1"/>
    </source>
</evidence>
<organism evidence="1">
    <name type="scientific">Solanum chilense</name>
    <name type="common">Tomato</name>
    <name type="synonym">Lycopersicon chilense</name>
    <dbReference type="NCBI Taxonomy" id="4083"/>
    <lineage>
        <taxon>Eukaryota</taxon>
        <taxon>Viridiplantae</taxon>
        <taxon>Streptophyta</taxon>
        <taxon>Embryophyta</taxon>
        <taxon>Tracheophyta</taxon>
        <taxon>Spermatophyta</taxon>
        <taxon>Magnoliopsida</taxon>
        <taxon>eudicotyledons</taxon>
        <taxon>Gunneridae</taxon>
        <taxon>Pentapetalae</taxon>
        <taxon>asterids</taxon>
        <taxon>lamiids</taxon>
        <taxon>Solanales</taxon>
        <taxon>Solanaceae</taxon>
        <taxon>Solanoideae</taxon>
        <taxon>Solaneae</taxon>
        <taxon>Solanum</taxon>
        <taxon>Solanum subgen. Lycopersicon</taxon>
    </lineage>
</organism>
<dbReference type="AlphaFoldDB" id="A0A6N2CD90"/>
<dbReference type="PANTHER" id="PTHR47481">
    <property type="match status" value="1"/>
</dbReference>
<feature type="non-terminal residue" evidence="1">
    <location>
        <position position="1"/>
    </location>
</feature>
<sequence>LILNAILASLDATLALTITVAISAKVAWDSLHTAYANKSLTRIFSLPDRLARLTKDYRSLCDELATAGAPVSNPELIVKILSGVRSDFHELSAAIRARDSTIPYEDLYEKLMEHEPFLSMRTTRSHYKLISPLL</sequence>
<dbReference type="PANTHER" id="PTHR47481:SF21">
    <property type="entry name" value="BASIC-LEUCINE ZIPPER TRANSCRIPTION FACTOR Q-RELATED"/>
    <property type="match status" value="1"/>
</dbReference>
<protein>
    <submittedName>
        <fullName evidence="1">Uncharacterized protein</fullName>
    </submittedName>
</protein>
<dbReference type="EMBL" id="RXGB01000204">
    <property type="protein sequence ID" value="TMX04586.1"/>
    <property type="molecule type" value="Genomic_DNA"/>
</dbReference>